<sequence length="140" mass="15643">MTTPLPEWMESLVSELGLDDTPSAELGGGVTNMFDVIKNIEFTASGWEHVKKLIRNDPAITRTPLFQRITDEDDDDLLMFTIMIAIPYGLAKTMGHRLGYSTQAADKLINYMTASFVIAMSRGYDLGYADADEARQSREE</sequence>
<organism evidence="1">
    <name type="scientific">marine sediment metagenome</name>
    <dbReference type="NCBI Taxonomy" id="412755"/>
    <lineage>
        <taxon>unclassified sequences</taxon>
        <taxon>metagenomes</taxon>
        <taxon>ecological metagenomes</taxon>
    </lineage>
</organism>
<evidence type="ECO:0000313" key="1">
    <source>
        <dbReference type="EMBL" id="KKL04744.1"/>
    </source>
</evidence>
<dbReference type="EMBL" id="LAZR01044401">
    <property type="protein sequence ID" value="KKL04744.1"/>
    <property type="molecule type" value="Genomic_DNA"/>
</dbReference>
<reference evidence="1" key="1">
    <citation type="journal article" date="2015" name="Nature">
        <title>Complex archaea that bridge the gap between prokaryotes and eukaryotes.</title>
        <authorList>
            <person name="Spang A."/>
            <person name="Saw J.H."/>
            <person name="Jorgensen S.L."/>
            <person name="Zaremba-Niedzwiedzka K."/>
            <person name="Martijn J."/>
            <person name="Lind A.E."/>
            <person name="van Eijk R."/>
            <person name="Schleper C."/>
            <person name="Guy L."/>
            <person name="Ettema T.J."/>
        </authorList>
    </citation>
    <scope>NUCLEOTIDE SEQUENCE</scope>
</reference>
<protein>
    <submittedName>
        <fullName evidence="1">Uncharacterized protein</fullName>
    </submittedName>
</protein>
<proteinExistence type="predicted"/>
<name>A0A0F9A5C7_9ZZZZ</name>
<dbReference type="AlphaFoldDB" id="A0A0F9A5C7"/>
<comment type="caution">
    <text evidence="1">The sequence shown here is derived from an EMBL/GenBank/DDBJ whole genome shotgun (WGS) entry which is preliminary data.</text>
</comment>
<gene>
    <name evidence="1" type="ORF">LCGC14_2613000</name>
</gene>
<accession>A0A0F9A5C7</accession>